<accession>A0A498RCY3</accession>
<keyword evidence="3" id="KW-1185">Reference proteome</keyword>
<feature type="domain" description="Ubiquitin Mut7-C" evidence="1">
    <location>
        <begin position="3"/>
        <end position="73"/>
    </location>
</feature>
<dbReference type="Proteomes" id="UP000277811">
    <property type="component" value="Unassembled WGS sequence"/>
</dbReference>
<dbReference type="EMBL" id="UPPP01000094">
    <property type="protein sequence ID" value="VBB08720.1"/>
    <property type="molecule type" value="Genomic_DNA"/>
</dbReference>
<name>A0A498RCY3_9FIRM</name>
<dbReference type="RefSeq" id="WP_122629581.1">
    <property type="nucleotide sequence ID" value="NZ_UPPP01000094.1"/>
</dbReference>
<dbReference type="InterPro" id="IPR012675">
    <property type="entry name" value="Beta-grasp_dom_sf"/>
</dbReference>
<organism evidence="2 3">
    <name type="scientific">Lucifera butyrica</name>
    <dbReference type="NCBI Taxonomy" id="1351585"/>
    <lineage>
        <taxon>Bacteria</taxon>
        <taxon>Bacillati</taxon>
        <taxon>Bacillota</taxon>
        <taxon>Negativicutes</taxon>
        <taxon>Veillonellales</taxon>
        <taxon>Veillonellaceae</taxon>
        <taxon>Lucifera</taxon>
    </lineage>
</organism>
<dbReference type="Gene3D" id="3.10.20.30">
    <property type="match status" value="1"/>
</dbReference>
<dbReference type="AlphaFoldDB" id="A0A498RCY3"/>
<proteinExistence type="predicted"/>
<dbReference type="InterPro" id="IPR016155">
    <property type="entry name" value="Mopterin_synth/thiamin_S_b"/>
</dbReference>
<dbReference type="SUPFAM" id="SSF54285">
    <property type="entry name" value="MoaD/ThiS"/>
    <property type="match status" value="1"/>
</dbReference>
<evidence type="ECO:0000313" key="2">
    <source>
        <dbReference type="EMBL" id="VBB08720.1"/>
    </source>
</evidence>
<sequence>MVLEVHLYSDLRRYAPTSSTGMLAVDVPDGIVVEELLNELEINYTEIKTIVVNGSTSDLQQVLEDGDHISLFP</sequence>
<dbReference type="InterPro" id="IPR027798">
    <property type="entry name" value="Ub_Mut7C"/>
</dbReference>
<evidence type="ECO:0000313" key="3">
    <source>
        <dbReference type="Proteomes" id="UP000277811"/>
    </source>
</evidence>
<dbReference type="OrthoDB" id="9801945at2"/>
<evidence type="ECO:0000259" key="1">
    <source>
        <dbReference type="Pfam" id="PF14451"/>
    </source>
</evidence>
<reference evidence="2 3" key="1">
    <citation type="submission" date="2018-06" db="EMBL/GenBank/DDBJ databases">
        <authorList>
            <person name="Strepis N."/>
        </authorList>
    </citation>
    <scope>NUCLEOTIDE SEQUENCE [LARGE SCALE GENOMIC DNA]</scope>
    <source>
        <strain evidence="2">LUCI</strain>
    </source>
</reference>
<protein>
    <submittedName>
        <fullName evidence="2">Mut7-c ubiquitin</fullName>
    </submittedName>
</protein>
<gene>
    <name evidence="2" type="ORF">LUCI_3998</name>
</gene>
<dbReference type="Pfam" id="PF14451">
    <property type="entry name" value="Ub-Mut7C"/>
    <property type="match status" value="1"/>
</dbReference>